<dbReference type="RefSeq" id="XP_012896884.1">
    <property type="nucleotide sequence ID" value="XM_013041430.1"/>
</dbReference>
<gene>
    <name evidence="11" type="ORF">GSBLH_T00006512001</name>
</gene>
<evidence type="ECO:0000256" key="3">
    <source>
        <dbReference type="ARBA" id="ARBA00008819"/>
    </source>
</evidence>
<accession>D8M447</accession>
<keyword evidence="7" id="KW-0464">Manganese</keyword>
<comment type="cofactor">
    <cofactor evidence="1">
        <name>Mn(2+)</name>
        <dbReference type="ChEBI" id="CHEBI:29035"/>
    </cofactor>
</comment>
<dbReference type="AlphaFoldDB" id="D8M447"/>
<dbReference type="GO" id="GO:0030145">
    <property type="term" value="F:manganese ion binding"/>
    <property type="evidence" value="ECO:0007669"/>
    <property type="project" value="InterPro"/>
</dbReference>
<keyword evidence="6" id="KW-0324">Glycolysis</keyword>
<dbReference type="EMBL" id="FN668651">
    <property type="protein sequence ID" value="CBK22836.2"/>
    <property type="molecule type" value="Genomic_DNA"/>
</dbReference>
<dbReference type="Gene3D" id="3.40.1450.10">
    <property type="entry name" value="BPG-independent phosphoglycerate mutase, domain B"/>
    <property type="match status" value="1"/>
</dbReference>
<dbReference type="Gene3D" id="3.40.720.10">
    <property type="entry name" value="Alkaline Phosphatase, subunit A"/>
    <property type="match status" value="1"/>
</dbReference>
<feature type="domain" description="BPG-independent PGAM N-terminal" evidence="10">
    <location>
        <begin position="89"/>
        <end position="162"/>
    </location>
</feature>
<dbReference type="OrthoDB" id="1886626at2759"/>
<reference evidence="11" key="1">
    <citation type="submission" date="2010-02" db="EMBL/GenBank/DDBJ databases">
        <title>Sequencing and annotation of the Blastocystis hominis genome.</title>
        <authorList>
            <person name="Wincker P."/>
        </authorList>
    </citation>
    <scope>NUCLEOTIDE SEQUENCE</scope>
    <source>
        <strain evidence="11">Singapore isolate B</strain>
    </source>
</reference>
<name>D8M447_BLAHO</name>
<evidence type="ECO:0000256" key="8">
    <source>
        <dbReference type="ARBA" id="ARBA00023235"/>
    </source>
</evidence>
<evidence type="ECO:0000313" key="12">
    <source>
        <dbReference type="Proteomes" id="UP000008312"/>
    </source>
</evidence>
<sequence length="182" mass="19635">MSEAPAGGKFCMVLLEGIGCSDSDERNAVKKAHMEYLNSLKVNENCVYRELDASGLCVGLKEDQAAPTTLSASVISSGKRRYPNNTVLDHLIEAGTFQTSEALTKLLADVIEGNGRIHFVGCLGDEDVAKMQHLKELVTAAKVAGVSEIYIHGFTGNDSSTENAYPPRNRLMPQRHARGEGP</sequence>
<proteinExistence type="inferred from homology"/>
<feature type="region of interest" description="Disordered" evidence="9">
    <location>
        <begin position="157"/>
        <end position="182"/>
    </location>
</feature>
<evidence type="ECO:0000256" key="5">
    <source>
        <dbReference type="ARBA" id="ARBA00022723"/>
    </source>
</evidence>
<dbReference type="InParanoid" id="D8M447"/>
<comment type="similarity">
    <text evidence="3">Belongs to the BPG-independent phosphoglycerate mutase family.</text>
</comment>
<dbReference type="PANTHER" id="PTHR31637">
    <property type="entry name" value="2,3-BISPHOSPHOGLYCERATE-INDEPENDENT PHOSPHOGLYCERATE MUTASE"/>
    <property type="match status" value="1"/>
</dbReference>
<dbReference type="GeneID" id="24922636"/>
<evidence type="ECO:0000256" key="7">
    <source>
        <dbReference type="ARBA" id="ARBA00023211"/>
    </source>
</evidence>
<evidence type="ECO:0000259" key="10">
    <source>
        <dbReference type="Pfam" id="PF06415"/>
    </source>
</evidence>
<evidence type="ECO:0000256" key="2">
    <source>
        <dbReference type="ARBA" id="ARBA00004798"/>
    </source>
</evidence>
<evidence type="ECO:0000256" key="6">
    <source>
        <dbReference type="ARBA" id="ARBA00023152"/>
    </source>
</evidence>
<dbReference type="InterPro" id="IPR017850">
    <property type="entry name" value="Alkaline_phosphatase_core_sf"/>
</dbReference>
<dbReference type="GO" id="GO:0005737">
    <property type="term" value="C:cytoplasm"/>
    <property type="evidence" value="ECO:0007669"/>
    <property type="project" value="InterPro"/>
</dbReference>
<dbReference type="InterPro" id="IPR005995">
    <property type="entry name" value="Pgm_bpd_ind"/>
</dbReference>
<dbReference type="EC" id="5.4.2.12" evidence="4"/>
<evidence type="ECO:0000256" key="1">
    <source>
        <dbReference type="ARBA" id="ARBA00001936"/>
    </source>
</evidence>
<evidence type="ECO:0000256" key="9">
    <source>
        <dbReference type="SAM" id="MobiDB-lite"/>
    </source>
</evidence>
<comment type="pathway">
    <text evidence="2">Carbohydrate degradation; glycolysis; pyruvate from D-glyceraldehyde 3-phosphate: step 3/5.</text>
</comment>
<keyword evidence="12" id="KW-1185">Reference proteome</keyword>
<dbReference type="GO" id="GO:0006007">
    <property type="term" value="P:glucose catabolic process"/>
    <property type="evidence" value="ECO:0007669"/>
    <property type="project" value="InterPro"/>
</dbReference>
<keyword evidence="5" id="KW-0479">Metal-binding</keyword>
<protein>
    <recommendedName>
        <fullName evidence="4">phosphoglycerate mutase (2,3-diphosphoglycerate-independent)</fullName>
        <ecNumber evidence="4">5.4.2.12</ecNumber>
    </recommendedName>
</protein>
<organism evidence="11">
    <name type="scientific">Blastocystis hominis</name>
    <dbReference type="NCBI Taxonomy" id="12968"/>
    <lineage>
        <taxon>Eukaryota</taxon>
        <taxon>Sar</taxon>
        <taxon>Stramenopiles</taxon>
        <taxon>Bigyra</taxon>
        <taxon>Opalozoa</taxon>
        <taxon>Opalinata</taxon>
        <taxon>Blastocystidae</taxon>
        <taxon>Blastocystis</taxon>
    </lineage>
</organism>
<dbReference type="SUPFAM" id="SSF64158">
    <property type="entry name" value="2,3-Bisphosphoglycerate-independent phosphoglycerate mutase, substrate-binding domain"/>
    <property type="match status" value="1"/>
</dbReference>
<evidence type="ECO:0000256" key="4">
    <source>
        <dbReference type="ARBA" id="ARBA00012026"/>
    </source>
</evidence>
<dbReference type="Pfam" id="PF06415">
    <property type="entry name" value="iPGM_N"/>
    <property type="match status" value="1"/>
</dbReference>
<evidence type="ECO:0000313" key="11">
    <source>
        <dbReference type="EMBL" id="CBK22836.2"/>
    </source>
</evidence>
<dbReference type="InterPro" id="IPR011258">
    <property type="entry name" value="BPG-indep_PGM_N"/>
</dbReference>
<dbReference type="GO" id="GO:0004619">
    <property type="term" value="F:phosphoglycerate mutase activity"/>
    <property type="evidence" value="ECO:0007669"/>
    <property type="project" value="UniProtKB-EC"/>
</dbReference>
<dbReference type="Proteomes" id="UP000008312">
    <property type="component" value="Unassembled WGS sequence"/>
</dbReference>
<dbReference type="PANTHER" id="PTHR31637:SF0">
    <property type="entry name" value="2,3-BISPHOSPHOGLYCERATE-INDEPENDENT PHOSPHOGLYCERATE MUTASE"/>
    <property type="match status" value="1"/>
</dbReference>
<dbReference type="UniPathway" id="UPA00109">
    <property type="reaction ID" value="UER00186"/>
</dbReference>
<keyword evidence="8" id="KW-0413">Isomerase</keyword>
<dbReference type="GO" id="GO:0006096">
    <property type="term" value="P:glycolytic process"/>
    <property type="evidence" value="ECO:0007669"/>
    <property type="project" value="UniProtKB-UniPathway"/>
</dbReference>
<dbReference type="InterPro" id="IPR036646">
    <property type="entry name" value="PGAM_B_sf"/>
</dbReference>